<dbReference type="InterPro" id="IPR040672">
    <property type="entry name" value="LPD34"/>
</dbReference>
<dbReference type="RefSeq" id="WP_269478947.1">
    <property type="nucleotide sequence ID" value="NZ_JAOSHN010000051.1"/>
</dbReference>
<gene>
    <name evidence="2" type="ORF">OBO34_22530</name>
</gene>
<evidence type="ECO:0000313" key="3">
    <source>
        <dbReference type="Proteomes" id="UP001065549"/>
    </source>
</evidence>
<proteinExistence type="predicted"/>
<dbReference type="EMBL" id="JAOSHN010000051">
    <property type="protein sequence ID" value="MCU7381095.1"/>
    <property type="molecule type" value="Genomic_DNA"/>
</dbReference>
<dbReference type="Pfam" id="PF18852">
    <property type="entry name" value="LPD34"/>
    <property type="match status" value="1"/>
</dbReference>
<sequence length="73" mass="8592">APDEYRHIRSNMVYQMDYSISENTRYDSAAQKSVPYSWTLRWSLRTNAPGSYRQAKIAGQDRKVFASREELDK</sequence>
<evidence type="ECO:0000313" key="2">
    <source>
        <dbReference type="EMBL" id="MCU7381095.1"/>
    </source>
</evidence>
<name>A0A9J6R051_9FIRM</name>
<organism evidence="2 3">
    <name type="scientific">Hominibacterium faecale</name>
    <dbReference type="NCBI Taxonomy" id="2839743"/>
    <lineage>
        <taxon>Bacteria</taxon>
        <taxon>Bacillati</taxon>
        <taxon>Bacillota</taxon>
        <taxon>Clostridia</taxon>
        <taxon>Peptostreptococcales</taxon>
        <taxon>Anaerovoracaceae</taxon>
        <taxon>Hominibacterium</taxon>
    </lineage>
</organism>
<feature type="non-terminal residue" evidence="2">
    <location>
        <position position="1"/>
    </location>
</feature>
<evidence type="ECO:0000259" key="1">
    <source>
        <dbReference type="Pfam" id="PF18852"/>
    </source>
</evidence>
<feature type="non-terminal residue" evidence="2">
    <location>
        <position position="73"/>
    </location>
</feature>
<accession>A0A9J6R051</accession>
<dbReference type="AlphaFoldDB" id="A0A9J6R051"/>
<dbReference type="Proteomes" id="UP001065549">
    <property type="component" value="Unassembled WGS sequence"/>
</dbReference>
<reference evidence="2" key="1">
    <citation type="submission" date="2022-09" db="EMBL/GenBank/DDBJ databases">
        <title>Culturomic study of gut microbiota in children with autism spectrum disorder.</title>
        <authorList>
            <person name="Efimov B.A."/>
            <person name="Chaplin A.V."/>
            <person name="Sokolova S.R."/>
            <person name="Pikina A.P."/>
            <person name="Korzhanova M."/>
            <person name="Belova V."/>
            <person name="Korostin D."/>
        </authorList>
    </citation>
    <scope>NUCLEOTIDE SEQUENCE</scope>
    <source>
        <strain evidence="2">ASD5510</strain>
    </source>
</reference>
<keyword evidence="3" id="KW-1185">Reference proteome</keyword>
<protein>
    <recommendedName>
        <fullName evidence="1">Large polyvalent protein associated domain-containing protein</fullName>
    </recommendedName>
</protein>
<comment type="caution">
    <text evidence="2">The sequence shown here is derived from an EMBL/GenBank/DDBJ whole genome shotgun (WGS) entry which is preliminary data.</text>
</comment>
<feature type="domain" description="Large polyvalent protein associated" evidence="1">
    <location>
        <begin position="4"/>
        <end position="73"/>
    </location>
</feature>